<evidence type="ECO:0000313" key="2">
    <source>
        <dbReference type="Proteomes" id="UP000011115"/>
    </source>
</evidence>
<dbReference type="PaxDb" id="4113-PGSC0003DMT400091440"/>
<reference evidence="2" key="1">
    <citation type="journal article" date="2011" name="Nature">
        <title>Genome sequence and analysis of the tuber crop potato.</title>
        <authorList>
            <consortium name="The Potato Genome Sequencing Consortium"/>
        </authorList>
    </citation>
    <scope>NUCLEOTIDE SEQUENCE [LARGE SCALE GENOMIC DNA]</scope>
    <source>
        <strain evidence="2">cv. DM1-3 516 R44</strain>
    </source>
</reference>
<organism evidence="1 2">
    <name type="scientific">Solanum tuberosum</name>
    <name type="common">Potato</name>
    <dbReference type="NCBI Taxonomy" id="4113"/>
    <lineage>
        <taxon>Eukaryota</taxon>
        <taxon>Viridiplantae</taxon>
        <taxon>Streptophyta</taxon>
        <taxon>Embryophyta</taxon>
        <taxon>Tracheophyta</taxon>
        <taxon>Spermatophyta</taxon>
        <taxon>Magnoliopsida</taxon>
        <taxon>eudicotyledons</taxon>
        <taxon>Gunneridae</taxon>
        <taxon>Pentapetalae</taxon>
        <taxon>asterids</taxon>
        <taxon>lamiids</taxon>
        <taxon>Solanales</taxon>
        <taxon>Solanaceae</taxon>
        <taxon>Solanoideae</taxon>
        <taxon>Solaneae</taxon>
        <taxon>Solanum</taxon>
    </lineage>
</organism>
<sequence>MENVELTEQILRTRASVSSGRGETVLEVIAKTPTRESFSLGSAIGTPHVPLTGVGEQTPGLHHSPVILDQVFIVFKNWCYEGSFGAVSRDRRCTRRSAFRSGSSPFSFCLQHLRVLNHWVIWNCFAELLGDAPTALFPRKLDLFLQGSVHWNIRRELRLFSDSPN</sequence>
<protein>
    <submittedName>
        <fullName evidence="1">Uncharacterized protein</fullName>
    </submittedName>
</protein>
<dbReference type="Proteomes" id="UP000011115">
    <property type="component" value="Unassembled WGS sequence"/>
</dbReference>
<evidence type="ECO:0000313" key="1">
    <source>
        <dbReference type="EnsemblPlants" id="PGSC0003DMT400091440"/>
    </source>
</evidence>
<dbReference type="EnsemblPlants" id="PGSC0003DMT400091440">
    <property type="protein sequence ID" value="PGSC0003DMT400091440"/>
    <property type="gene ID" value="PGSC0003DMG400041011"/>
</dbReference>
<dbReference type="AlphaFoldDB" id="M1DML7"/>
<keyword evidence="2" id="KW-1185">Reference proteome</keyword>
<reference evidence="1" key="2">
    <citation type="submission" date="2015-06" db="UniProtKB">
        <authorList>
            <consortium name="EnsemblPlants"/>
        </authorList>
    </citation>
    <scope>IDENTIFICATION</scope>
    <source>
        <strain evidence="1">DM1-3 516 R44</strain>
    </source>
</reference>
<dbReference type="HOGENOM" id="CLU_1613697_0_0_1"/>
<dbReference type="InParanoid" id="M1DML7"/>
<dbReference type="Gramene" id="PGSC0003DMT400091440">
    <property type="protein sequence ID" value="PGSC0003DMT400091440"/>
    <property type="gene ID" value="PGSC0003DMG400041011"/>
</dbReference>
<proteinExistence type="predicted"/>
<accession>M1DML7</accession>
<name>M1DML7_SOLTU</name>